<dbReference type="GO" id="GO:0005506">
    <property type="term" value="F:iron ion binding"/>
    <property type="evidence" value="ECO:0007669"/>
    <property type="project" value="InterPro"/>
</dbReference>
<dbReference type="InterPro" id="IPR050193">
    <property type="entry name" value="Cytochrome_P450_71"/>
</dbReference>
<keyword evidence="9" id="KW-1185">Reference proteome</keyword>
<keyword evidence="7" id="KW-0503">Monooxygenase</keyword>
<dbReference type="Pfam" id="PF00067">
    <property type="entry name" value="p450"/>
    <property type="match status" value="2"/>
</dbReference>
<evidence type="ECO:0000256" key="7">
    <source>
        <dbReference type="RuleBase" id="RU000461"/>
    </source>
</evidence>
<dbReference type="PRINTS" id="PR00463">
    <property type="entry name" value="EP450I"/>
</dbReference>
<name>A0A022QFK6_ERYGU</name>
<dbReference type="PROSITE" id="PS00086">
    <property type="entry name" value="CYTOCHROME_P450"/>
    <property type="match status" value="1"/>
</dbReference>
<dbReference type="InterPro" id="IPR017972">
    <property type="entry name" value="Cyt_P450_CS"/>
</dbReference>
<comment type="similarity">
    <text evidence="2 7">Belongs to the cytochrome P450 family.</text>
</comment>
<dbReference type="PANTHER" id="PTHR47956">
    <property type="entry name" value="CYTOCHROME P450 71B11-RELATED"/>
    <property type="match status" value="1"/>
</dbReference>
<comment type="subcellular location">
    <subcellularLocation>
        <location evidence="1">Membrane</location>
        <topology evidence="1">Single-pass membrane protein</topology>
    </subcellularLocation>
</comment>
<evidence type="ECO:0000256" key="2">
    <source>
        <dbReference type="ARBA" id="ARBA00010617"/>
    </source>
</evidence>
<dbReference type="GO" id="GO:0016020">
    <property type="term" value="C:membrane"/>
    <property type="evidence" value="ECO:0007669"/>
    <property type="project" value="UniProtKB-SubCell"/>
</dbReference>
<keyword evidence="3" id="KW-0812">Transmembrane</keyword>
<evidence type="ECO:0000256" key="4">
    <source>
        <dbReference type="ARBA" id="ARBA00022989"/>
    </source>
</evidence>
<organism evidence="8 9">
    <name type="scientific">Erythranthe guttata</name>
    <name type="common">Yellow monkey flower</name>
    <name type="synonym">Mimulus guttatus</name>
    <dbReference type="NCBI Taxonomy" id="4155"/>
    <lineage>
        <taxon>Eukaryota</taxon>
        <taxon>Viridiplantae</taxon>
        <taxon>Streptophyta</taxon>
        <taxon>Embryophyta</taxon>
        <taxon>Tracheophyta</taxon>
        <taxon>Spermatophyta</taxon>
        <taxon>Magnoliopsida</taxon>
        <taxon>eudicotyledons</taxon>
        <taxon>Gunneridae</taxon>
        <taxon>Pentapetalae</taxon>
        <taxon>asterids</taxon>
        <taxon>lamiids</taxon>
        <taxon>Lamiales</taxon>
        <taxon>Phrymaceae</taxon>
        <taxon>Erythranthe</taxon>
    </lineage>
</organism>
<reference evidence="8 9" key="1">
    <citation type="journal article" date="2013" name="Proc. Natl. Acad. Sci. U.S.A.">
        <title>Fine-scale variation in meiotic recombination in Mimulus inferred from population shotgun sequencing.</title>
        <authorList>
            <person name="Hellsten U."/>
            <person name="Wright K.M."/>
            <person name="Jenkins J."/>
            <person name="Shu S."/>
            <person name="Yuan Y."/>
            <person name="Wessler S.R."/>
            <person name="Schmutz J."/>
            <person name="Willis J.H."/>
            <person name="Rokhsar D.S."/>
        </authorList>
    </citation>
    <scope>NUCLEOTIDE SEQUENCE [LARGE SCALE GENOMIC DNA]</scope>
    <source>
        <strain evidence="9">cv. DUN x IM62</strain>
    </source>
</reference>
<dbReference type="GO" id="GO:0004497">
    <property type="term" value="F:monooxygenase activity"/>
    <property type="evidence" value="ECO:0007669"/>
    <property type="project" value="UniProtKB-KW"/>
</dbReference>
<dbReference type="InterPro" id="IPR001128">
    <property type="entry name" value="Cyt_P450"/>
</dbReference>
<feature type="non-terminal residue" evidence="8">
    <location>
        <position position="1"/>
    </location>
</feature>
<dbReference type="STRING" id="4155.A0A022QFK6"/>
<dbReference type="PANTHER" id="PTHR47956:SF4">
    <property type="entry name" value="CYTOCHROME P450 71A21-RELATED"/>
    <property type="match status" value="1"/>
</dbReference>
<proteinExistence type="inferred from homology"/>
<keyword evidence="6" id="KW-0472">Membrane</keyword>
<evidence type="ECO:0008006" key="10">
    <source>
        <dbReference type="Google" id="ProtNLM"/>
    </source>
</evidence>
<dbReference type="SUPFAM" id="SSF48264">
    <property type="entry name" value="Cytochrome P450"/>
    <property type="match status" value="1"/>
</dbReference>
<dbReference type="AlphaFoldDB" id="A0A022QFK6"/>
<protein>
    <recommendedName>
        <fullName evidence="10">Cytochrome P450</fullName>
    </recommendedName>
</protein>
<dbReference type="InterPro" id="IPR036396">
    <property type="entry name" value="Cyt_P450_sf"/>
</dbReference>
<dbReference type="InterPro" id="IPR002401">
    <property type="entry name" value="Cyt_P450_E_grp-I"/>
</dbReference>
<dbReference type="Proteomes" id="UP000030748">
    <property type="component" value="Unassembled WGS sequence"/>
</dbReference>
<accession>A0A022QFK6</accession>
<keyword evidence="4" id="KW-1133">Transmembrane helix</keyword>
<keyword evidence="5 7" id="KW-0560">Oxidoreductase</keyword>
<evidence type="ECO:0000313" key="8">
    <source>
        <dbReference type="EMBL" id="EYU26008.1"/>
    </source>
</evidence>
<keyword evidence="7" id="KW-0408">Iron</keyword>
<dbReference type="GO" id="GO:0016705">
    <property type="term" value="F:oxidoreductase activity, acting on paired donors, with incorporation or reduction of molecular oxygen"/>
    <property type="evidence" value="ECO:0007669"/>
    <property type="project" value="InterPro"/>
</dbReference>
<evidence type="ECO:0000256" key="6">
    <source>
        <dbReference type="ARBA" id="ARBA00023136"/>
    </source>
</evidence>
<sequence length="174" mass="19329">NLNKLITLINNLLHDMFAARIDTTYTLVEWTLFELIRPKNTMAKLKHELKTIAGPTSIITEGNLHKCHYLKAVVKETLRLHPPLPLLVPQESTEDVKILRQFELIPFGGGRRGCPGGAFAMGIVELVLANVVLDFEFELPGGASGEDLDMCEGDGLTIHRKFPLRVVVSCECLP</sequence>
<dbReference type="GO" id="GO:0020037">
    <property type="term" value="F:heme binding"/>
    <property type="evidence" value="ECO:0007669"/>
    <property type="project" value="InterPro"/>
</dbReference>
<evidence type="ECO:0000313" key="9">
    <source>
        <dbReference type="Proteomes" id="UP000030748"/>
    </source>
</evidence>
<evidence type="ECO:0000256" key="1">
    <source>
        <dbReference type="ARBA" id="ARBA00004167"/>
    </source>
</evidence>
<evidence type="ECO:0000256" key="3">
    <source>
        <dbReference type="ARBA" id="ARBA00022692"/>
    </source>
</evidence>
<gene>
    <name evidence="8" type="ORF">MIMGU_mgv1a021111mg</name>
</gene>
<keyword evidence="7" id="KW-0349">Heme</keyword>
<dbReference type="Gene3D" id="1.10.630.10">
    <property type="entry name" value="Cytochrome P450"/>
    <property type="match status" value="2"/>
</dbReference>
<evidence type="ECO:0000256" key="5">
    <source>
        <dbReference type="ARBA" id="ARBA00023002"/>
    </source>
</evidence>
<keyword evidence="7" id="KW-0479">Metal-binding</keyword>
<dbReference type="EMBL" id="KI631803">
    <property type="protein sequence ID" value="EYU26008.1"/>
    <property type="molecule type" value="Genomic_DNA"/>
</dbReference>